<protein>
    <submittedName>
        <fullName evidence="1">Uncharacterized protein</fullName>
    </submittedName>
</protein>
<keyword evidence="2" id="KW-1185">Reference proteome</keyword>
<proteinExistence type="predicted"/>
<dbReference type="AlphaFoldDB" id="A0A5B7FT88"/>
<gene>
    <name evidence="1" type="ORF">E2C01_044470</name>
</gene>
<evidence type="ECO:0000313" key="2">
    <source>
        <dbReference type="Proteomes" id="UP000324222"/>
    </source>
</evidence>
<accession>A0A5B7FT88</accession>
<organism evidence="1 2">
    <name type="scientific">Portunus trituberculatus</name>
    <name type="common">Swimming crab</name>
    <name type="synonym">Neptunus trituberculatus</name>
    <dbReference type="NCBI Taxonomy" id="210409"/>
    <lineage>
        <taxon>Eukaryota</taxon>
        <taxon>Metazoa</taxon>
        <taxon>Ecdysozoa</taxon>
        <taxon>Arthropoda</taxon>
        <taxon>Crustacea</taxon>
        <taxon>Multicrustacea</taxon>
        <taxon>Malacostraca</taxon>
        <taxon>Eumalacostraca</taxon>
        <taxon>Eucarida</taxon>
        <taxon>Decapoda</taxon>
        <taxon>Pleocyemata</taxon>
        <taxon>Brachyura</taxon>
        <taxon>Eubrachyura</taxon>
        <taxon>Portunoidea</taxon>
        <taxon>Portunidae</taxon>
        <taxon>Portuninae</taxon>
        <taxon>Portunus</taxon>
    </lineage>
</organism>
<sequence length="82" mass="9198">MQQKYVPQKNSQNRRLLWEALVEGNPPSYSDLKMTPRRPELRLPSQSIPAWTPIHPAQDNSYWVIPPVGGSAGQLAAYVGTI</sequence>
<dbReference type="Proteomes" id="UP000324222">
    <property type="component" value="Unassembled WGS sequence"/>
</dbReference>
<reference evidence="1 2" key="1">
    <citation type="submission" date="2019-05" db="EMBL/GenBank/DDBJ databases">
        <title>Another draft genome of Portunus trituberculatus and its Hox gene families provides insights of decapod evolution.</title>
        <authorList>
            <person name="Jeong J.-H."/>
            <person name="Song I."/>
            <person name="Kim S."/>
            <person name="Choi T."/>
            <person name="Kim D."/>
            <person name="Ryu S."/>
            <person name="Kim W."/>
        </authorList>
    </citation>
    <scope>NUCLEOTIDE SEQUENCE [LARGE SCALE GENOMIC DNA]</scope>
    <source>
        <tissue evidence="1">Muscle</tissue>
    </source>
</reference>
<name>A0A5B7FT88_PORTR</name>
<evidence type="ECO:0000313" key="1">
    <source>
        <dbReference type="EMBL" id="MPC50641.1"/>
    </source>
</evidence>
<comment type="caution">
    <text evidence="1">The sequence shown here is derived from an EMBL/GenBank/DDBJ whole genome shotgun (WGS) entry which is preliminary data.</text>
</comment>
<dbReference type="EMBL" id="VSRR010009636">
    <property type="protein sequence ID" value="MPC50641.1"/>
    <property type="molecule type" value="Genomic_DNA"/>
</dbReference>